<comment type="caution">
    <text evidence="9">The sequence shown here is derived from an EMBL/GenBank/DDBJ whole genome shotgun (WGS) entry which is preliminary data.</text>
</comment>
<keyword evidence="2" id="KW-0963">Cytoplasm</keyword>
<feature type="compositionally biased region" description="Basic residues" evidence="7">
    <location>
        <begin position="18"/>
        <end position="28"/>
    </location>
</feature>
<dbReference type="Proteomes" id="UP000253551">
    <property type="component" value="Unassembled WGS sequence"/>
</dbReference>
<dbReference type="InterPro" id="IPR003903">
    <property type="entry name" value="UIM_dom"/>
</dbReference>
<evidence type="ECO:0000259" key="8">
    <source>
        <dbReference type="PROSITE" id="PS50089"/>
    </source>
</evidence>
<dbReference type="GO" id="GO:0008270">
    <property type="term" value="F:zinc ion binding"/>
    <property type="evidence" value="ECO:0007669"/>
    <property type="project" value="UniProtKB-KW"/>
</dbReference>
<dbReference type="InterPro" id="IPR013083">
    <property type="entry name" value="Znf_RING/FYVE/PHD"/>
</dbReference>
<keyword evidence="3" id="KW-0479">Metal-binding</keyword>
<dbReference type="InterPro" id="IPR039739">
    <property type="entry name" value="MAG2/RNF10"/>
</dbReference>
<dbReference type="AlphaFoldDB" id="A0A367KTK5"/>
<evidence type="ECO:0000313" key="10">
    <source>
        <dbReference type="Proteomes" id="UP000253551"/>
    </source>
</evidence>
<keyword evidence="10" id="KW-1185">Reference proteome</keyword>
<evidence type="ECO:0000256" key="4">
    <source>
        <dbReference type="ARBA" id="ARBA00022771"/>
    </source>
</evidence>
<dbReference type="GO" id="GO:0005737">
    <property type="term" value="C:cytoplasm"/>
    <property type="evidence" value="ECO:0007669"/>
    <property type="project" value="UniProtKB-SubCell"/>
</dbReference>
<feature type="region of interest" description="Disordered" evidence="7">
    <location>
        <begin position="1"/>
        <end position="44"/>
    </location>
</feature>
<evidence type="ECO:0000256" key="5">
    <source>
        <dbReference type="ARBA" id="ARBA00022833"/>
    </source>
</evidence>
<reference evidence="9 10" key="1">
    <citation type="journal article" date="2018" name="G3 (Bethesda)">
        <title>Phylogenetic and Phylogenomic Definition of Rhizopus Species.</title>
        <authorList>
            <person name="Gryganskyi A.P."/>
            <person name="Golan J."/>
            <person name="Dolatabadi S."/>
            <person name="Mondo S."/>
            <person name="Robb S."/>
            <person name="Idnurm A."/>
            <person name="Muszewska A."/>
            <person name="Steczkiewicz K."/>
            <person name="Masonjones S."/>
            <person name="Liao H.L."/>
            <person name="Gajdeczka M.T."/>
            <person name="Anike F."/>
            <person name="Vuek A."/>
            <person name="Anishchenko I.M."/>
            <person name="Voigt K."/>
            <person name="de Hoog G.S."/>
            <person name="Smith M.E."/>
            <person name="Heitman J."/>
            <person name="Vilgalys R."/>
            <person name="Stajich J.E."/>
        </authorList>
    </citation>
    <scope>NUCLEOTIDE SEQUENCE [LARGE SCALE GENOMIC DNA]</scope>
    <source>
        <strain evidence="9 10">LSU 92-RS-03</strain>
    </source>
</reference>
<comment type="subcellular location">
    <subcellularLocation>
        <location evidence="1">Cytoplasm</location>
    </subcellularLocation>
</comment>
<dbReference type="InterPro" id="IPR017907">
    <property type="entry name" value="Znf_RING_CS"/>
</dbReference>
<dbReference type="PROSITE" id="PS00518">
    <property type="entry name" value="ZF_RING_1"/>
    <property type="match status" value="1"/>
</dbReference>
<evidence type="ECO:0000256" key="1">
    <source>
        <dbReference type="ARBA" id="ARBA00004496"/>
    </source>
</evidence>
<dbReference type="OrthoDB" id="302966at2759"/>
<feature type="compositionally biased region" description="Polar residues" evidence="7">
    <location>
        <begin position="1"/>
        <end position="14"/>
    </location>
</feature>
<evidence type="ECO:0000256" key="7">
    <source>
        <dbReference type="SAM" id="MobiDB-lite"/>
    </source>
</evidence>
<organism evidence="9 10">
    <name type="scientific">Rhizopus stolonifer</name>
    <name type="common">Rhizopus nigricans</name>
    <dbReference type="NCBI Taxonomy" id="4846"/>
    <lineage>
        <taxon>Eukaryota</taxon>
        <taxon>Fungi</taxon>
        <taxon>Fungi incertae sedis</taxon>
        <taxon>Mucoromycota</taxon>
        <taxon>Mucoromycotina</taxon>
        <taxon>Mucoromycetes</taxon>
        <taxon>Mucorales</taxon>
        <taxon>Mucorineae</taxon>
        <taxon>Rhizopodaceae</taxon>
        <taxon>Rhizopus</taxon>
    </lineage>
</organism>
<evidence type="ECO:0000256" key="6">
    <source>
        <dbReference type="PROSITE-ProRule" id="PRU00175"/>
    </source>
</evidence>
<dbReference type="PANTHER" id="PTHR12983">
    <property type="entry name" value="RING FINGER 10 FAMILY MEMBER"/>
    <property type="match status" value="1"/>
</dbReference>
<dbReference type="PANTHER" id="PTHR12983:SF9">
    <property type="entry name" value="E3 UBIQUITIN-PROTEIN LIGASE RNF10"/>
    <property type="match status" value="1"/>
</dbReference>
<name>A0A367KTK5_RHIST</name>
<dbReference type="PROSITE" id="PS50330">
    <property type="entry name" value="UIM"/>
    <property type="match status" value="1"/>
</dbReference>
<dbReference type="CDD" id="cd16536">
    <property type="entry name" value="RING-HC_RNF10"/>
    <property type="match status" value="1"/>
</dbReference>
<feature type="region of interest" description="Disordered" evidence="7">
    <location>
        <begin position="469"/>
        <end position="511"/>
    </location>
</feature>
<dbReference type="SMART" id="SM00184">
    <property type="entry name" value="RING"/>
    <property type="match status" value="1"/>
</dbReference>
<dbReference type="Pfam" id="PF00097">
    <property type="entry name" value="zf-C3HC4"/>
    <property type="match status" value="1"/>
</dbReference>
<dbReference type="Gene3D" id="3.30.40.10">
    <property type="entry name" value="Zinc/RING finger domain, C3HC4 (zinc finger)"/>
    <property type="match status" value="1"/>
</dbReference>
<protein>
    <recommendedName>
        <fullName evidence="8">RING-type domain-containing protein</fullName>
    </recommendedName>
</protein>
<gene>
    <name evidence="9" type="ORF">CU098_012454</name>
</gene>
<feature type="compositionally biased region" description="Basic and acidic residues" evidence="7">
    <location>
        <begin position="481"/>
        <end position="511"/>
    </location>
</feature>
<dbReference type="PROSITE" id="PS50089">
    <property type="entry name" value="ZF_RING_2"/>
    <property type="match status" value="1"/>
</dbReference>
<feature type="compositionally biased region" description="Polar residues" evidence="7">
    <location>
        <begin position="35"/>
        <end position="44"/>
    </location>
</feature>
<proteinExistence type="predicted"/>
<dbReference type="GO" id="GO:0000976">
    <property type="term" value="F:transcription cis-regulatory region binding"/>
    <property type="evidence" value="ECO:0007669"/>
    <property type="project" value="TreeGrafter"/>
</dbReference>
<evidence type="ECO:0000256" key="2">
    <source>
        <dbReference type="ARBA" id="ARBA00022490"/>
    </source>
</evidence>
<dbReference type="InterPro" id="IPR018957">
    <property type="entry name" value="Znf_C3HC4_RING-type"/>
</dbReference>
<feature type="region of interest" description="Disordered" evidence="7">
    <location>
        <begin position="537"/>
        <end position="565"/>
    </location>
</feature>
<accession>A0A367KTK5</accession>
<keyword evidence="5" id="KW-0862">Zinc</keyword>
<evidence type="ECO:0000313" key="9">
    <source>
        <dbReference type="EMBL" id="RCI05543.1"/>
    </source>
</evidence>
<sequence length="588" mass="68583">MNANAPSFVPTTDSNNNNRRRRQPKKNRPSHENTTESNDVVQRSSGCIDKKGRVSLNHLLSFSLPERQQSQPAFRKQKTTSYQPFNKEKFINANFRFMLNPAGNYIYQLADPDFIFDWDTIEQVLISSNEVQACPICLSPPTAARVTKCGHVFCLPCILHYLELRENHKKLWRKCPICWDSIYEADIKSVKITAGHHIKEGDLIDLRLMQRAANSTLAFPISETWPLPENVISNYIKPDTPLIPWNNTPSAQNFARFMLSSPSYLLSEYEKDHQELDEAMSDAVGWGSTEELPFIEQSKKRVAQEKKRIRHQKTQDMDLALSTLDMMFEAVAKYSKKQGKERAEPVVQLEKDILEAYRQLHTTTTPTKQMKAQQSATSDFYFYQEKEGQHVYLHPLDIRILKHEFGSYDQFPLQLQVQVINVQESTLDEDLRKKCKYLGHLPLACDVTFLEINVKDIVSSDTLQTFKNELHTRTQRRKDKERREDQEKKNAENKQKLQIEKDRDNERKRMENDPFFTMYQRPDDEEEQLARAMSESLITQEDNGTGPRTVWGTRQVSNREEELKMSHDDWADHVVITKNKRKGRSKKH</sequence>
<dbReference type="EMBL" id="PJQM01000362">
    <property type="protein sequence ID" value="RCI05543.1"/>
    <property type="molecule type" value="Genomic_DNA"/>
</dbReference>
<dbReference type="STRING" id="4846.A0A367KTK5"/>
<dbReference type="InterPro" id="IPR001841">
    <property type="entry name" value="Znf_RING"/>
</dbReference>
<keyword evidence="4 6" id="KW-0863">Zinc-finger</keyword>
<feature type="domain" description="RING-type" evidence="8">
    <location>
        <begin position="134"/>
        <end position="178"/>
    </location>
</feature>
<dbReference type="GO" id="GO:0045944">
    <property type="term" value="P:positive regulation of transcription by RNA polymerase II"/>
    <property type="evidence" value="ECO:0007669"/>
    <property type="project" value="TreeGrafter"/>
</dbReference>
<evidence type="ECO:0000256" key="3">
    <source>
        <dbReference type="ARBA" id="ARBA00022723"/>
    </source>
</evidence>
<dbReference type="SUPFAM" id="SSF57850">
    <property type="entry name" value="RING/U-box"/>
    <property type="match status" value="1"/>
</dbReference>